<reference evidence="3" key="1">
    <citation type="journal article" date="2014" name="Proc. Natl. Acad. Sci. U.S.A.">
        <title>Extensive sampling of basidiomycete genomes demonstrates inadequacy of the white-rot/brown-rot paradigm for wood decay fungi.</title>
        <authorList>
            <person name="Riley R."/>
            <person name="Salamov A.A."/>
            <person name="Brown D.W."/>
            <person name="Nagy L.G."/>
            <person name="Floudas D."/>
            <person name="Held B.W."/>
            <person name="Levasseur A."/>
            <person name="Lombard V."/>
            <person name="Morin E."/>
            <person name="Otillar R."/>
            <person name="Lindquist E.A."/>
            <person name="Sun H."/>
            <person name="LaButti K.M."/>
            <person name="Schmutz J."/>
            <person name="Jabbour D."/>
            <person name="Luo H."/>
            <person name="Baker S.E."/>
            <person name="Pisabarro A.G."/>
            <person name="Walton J.D."/>
            <person name="Blanchette R.A."/>
            <person name="Henrissat B."/>
            <person name="Martin F."/>
            <person name="Cullen D."/>
            <person name="Hibbett D.S."/>
            <person name="Grigoriev I.V."/>
        </authorList>
    </citation>
    <scope>NUCLEOTIDE SEQUENCE [LARGE SCALE GENOMIC DNA]</scope>
    <source>
        <strain evidence="3">PC15</strain>
    </source>
</reference>
<dbReference type="EMBL" id="KL198008">
    <property type="protein sequence ID" value="KDQ28357.1"/>
    <property type="molecule type" value="Genomic_DNA"/>
</dbReference>
<feature type="compositionally biased region" description="Basic and acidic residues" evidence="1">
    <location>
        <begin position="226"/>
        <end position="256"/>
    </location>
</feature>
<sequence length="448" mass="48947">MTHALQFCDVLIFSPLQKAWRKAVKLAGKVTKHTVAVVYSSARDIALKQSTICKAFEVTGIHPIDRNAIPREKFGPAENTITQSDPLLNPPELTHGSIVHVDTPSALSPELQPQIDAGPNHQHCATQTPTAMFLGTPPLIPPSVSKEMFISQNLEFRSITETLINEIQTQRLRLHFTKLKNDKLRQAAFGRVGKPKQTLDTSGARELTAEEHLNALQQHGQQPMLREQEKVDRQRERERQRDEQAAKKEQERSQKAMDKVLGLAMTGFRAAENRLGPKQPRCRRQVADTESAGEDFGDISNPDEGSARETGPVPDPIIPATHTEAEPQPRPRPCPHRLAQPPEPPLHLPPPTPHLGNTPAITAALPKYCAAQTRLPTIAGTVPHNDSIPSTSQPSHPVEPQPTHHRTVPTGVMGPPNTQNLIPGTSAAPPAANQHVTRSRAAAAGARA</sequence>
<dbReference type="AlphaFoldDB" id="A0A067NW62"/>
<evidence type="ECO:0000313" key="2">
    <source>
        <dbReference type="EMBL" id="KDQ28357.1"/>
    </source>
</evidence>
<accession>A0A067NW62</accession>
<evidence type="ECO:0000313" key="3">
    <source>
        <dbReference type="Proteomes" id="UP000027073"/>
    </source>
</evidence>
<name>A0A067NW62_PLEO1</name>
<dbReference type="HOGENOM" id="CLU_611274_0_0_1"/>
<dbReference type="OrthoDB" id="3265672at2759"/>
<dbReference type="InParanoid" id="A0A067NW62"/>
<feature type="region of interest" description="Disordered" evidence="1">
    <location>
        <begin position="216"/>
        <end position="256"/>
    </location>
</feature>
<dbReference type="Proteomes" id="UP000027073">
    <property type="component" value="Unassembled WGS sequence"/>
</dbReference>
<feature type="region of interest" description="Disordered" evidence="1">
    <location>
        <begin position="271"/>
        <end position="359"/>
    </location>
</feature>
<proteinExistence type="predicted"/>
<feature type="compositionally biased region" description="Pro residues" evidence="1">
    <location>
        <begin position="341"/>
        <end position="353"/>
    </location>
</feature>
<gene>
    <name evidence="2" type="ORF">PLEOSDRAFT_157784</name>
</gene>
<feature type="region of interest" description="Disordered" evidence="1">
    <location>
        <begin position="379"/>
        <end position="448"/>
    </location>
</feature>
<evidence type="ECO:0000256" key="1">
    <source>
        <dbReference type="SAM" id="MobiDB-lite"/>
    </source>
</evidence>
<feature type="compositionally biased region" description="Low complexity" evidence="1">
    <location>
        <begin position="439"/>
        <end position="448"/>
    </location>
</feature>
<protein>
    <submittedName>
        <fullName evidence="2">Uncharacterized protein</fullName>
    </submittedName>
</protein>
<organism evidence="2 3">
    <name type="scientific">Pleurotus ostreatus (strain PC15)</name>
    <name type="common">Oyster mushroom</name>
    <dbReference type="NCBI Taxonomy" id="1137138"/>
    <lineage>
        <taxon>Eukaryota</taxon>
        <taxon>Fungi</taxon>
        <taxon>Dikarya</taxon>
        <taxon>Basidiomycota</taxon>
        <taxon>Agaricomycotina</taxon>
        <taxon>Agaricomycetes</taxon>
        <taxon>Agaricomycetidae</taxon>
        <taxon>Agaricales</taxon>
        <taxon>Pleurotineae</taxon>
        <taxon>Pleurotaceae</taxon>
        <taxon>Pleurotus</taxon>
    </lineage>
</organism>